<feature type="compositionally biased region" description="Low complexity" evidence="1">
    <location>
        <begin position="431"/>
        <end position="457"/>
    </location>
</feature>
<evidence type="ECO:0000256" key="1">
    <source>
        <dbReference type="SAM" id="MobiDB-lite"/>
    </source>
</evidence>
<dbReference type="Proteomes" id="UP001501243">
    <property type="component" value="Unassembled WGS sequence"/>
</dbReference>
<dbReference type="InterPro" id="IPR051923">
    <property type="entry name" value="Glycosyl_Hydrolase_39"/>
</dbReference>
<dbReference type="InterPro" id="IPR017853">
    <property type="entry name" value="GH"/>
</dbReference>
<sequence>MPWVGTVPYPSPASFILMPASQFLFATGIENSNPTIQNGKVRQDELEKCGHYKFWQKDFELVQELGIEYLRYGPPIHTTWLGPGKYNWDFADATFNDLLKRNIMPIVDLCHFGVPDWLGNFQNPDFPALFARYAGDFAKRFPWVQLYTPVNEMYICAEFSALYGWWNEQLQSDQAFVTALKYIVKANVLAMHAILAVRPDALFIQSESSEYFHASNPAAIKPAEILNAKRFLSLDLNYGRRVDSDMYEYLLDNGMTRDEYHFFLDNNLKHQCIMGNDYYWTNEHRVRPDGSTTASGEIFGYHVITTQYHDRYQLPVMHTETNRWQGPNGDEAVNWLWKEWANVLRVRNDGVPIVGFTWYSLTDQVDWDTALRESNGNLNPLGLYDLNRNIRPVGEAYKKLISQWREVLPTQTACLQIPLVMPRDSNDAWAREQQAQAQQTQSQPAAAAANAPLQANH</sequence>
<dbReference type="Pfam" id="PF00232">
    <property type="entry name" value="Glyco_hydro_1"/>
    <property type="match status" value="1"/>
</dbReference>
<dbReference type="PANTHER" id="PTHR12631:SF10">
    <property type="entry name" value="BETA-XYLOSIDASE-LIKE PROTEIN-RELATED"/>
    <property type="match status" value="1"/>
</dbReference>
<organism evidence="2 3">
    <name type="scientific">Hymenobacter ginsengisoli</name>
    <dbReference type="NCBI Taxonomy" id="1051626"/>
    <lineage>
        <taxon>Bacteria</taxon>
        <taxon>Pseudomonadati</taxon>
        <taxon>Bacteroidota</taxon>
        <taxon>Cytophagia</taxon>
        <taxon>Cytophagales</taxon>
        <taxon>Hymenobacteraceae</taxon>
        <taxon>Hymenobacter</taxon>
    </lineage>
</organism>
<evidence type="ECO:0000313" key="3">
    <source>
        <dbReference type="Proteomes" id="UP001501243"/>
    </source>
</evidence>
<dbReference type="Gene3D" id="3.20.20.80">
    <property type="entry name" value="Glycosidases"/>
    <property type="match status" value="1"/>
</dbReference>
<comment type="caution">
    <text evidence="2">The sequence shown here is derived from an EMBL/GenBank/DDBJ whole genome shotgun (WGS) entry which is preliminary data.</text>
</comment>
<dbReference type="PANTHER" id="PTHR12631">
    <property type="entry name" value="ALPHA-L-IDURONIDASE"/>
    <property type="match status" value="1"/>
</dbReference>
<reference evidence="3" key="1">
    <citation type="journal article" date="2019" name="Int. J. Syst. Evol. Microbiol.">
        <title>The Global Catalogue of Microorganisms (GCM) 10K type strain sequencing project: providing services to taxonomists for standard genome sequencing and annotation.</title>
        <authorList>
            <consortium name="The Broad Institute Genomics Platform"/>
            <consortium name="The Broad Institute Genome Sequencing Center for Infectious Disease"/>
            <person name="Wu L."/>
            <person name="Ma J."/>
        </authorList>
    </citation>
    <scope>NUCLEOTIDE SEQUENCE [LARGE SCALE GENOMIC DNA]</scope>
    <source>
        <strain evidence="3">JCM 17841</strain>
    </source>
</reference>
<accession>A0ABP8Q812</accession>
<feature type="region of interest" description="Disordered" evidence="1">
    <location>
        <begin position="427"/>
        <end position="457"/>
    </location>
</feature>
<dbReference type="EMBL" id="BAABGQ010000005">
    <property type="protein sequence ID" value="GAA4498005.1"/>
    <property type="molecule type" value="Genomic_DNA"/>
</dbReference>
<keyword evidence="3" id="KW-1185">Reference proteome</keyword>
<evidence type="ECO:0000313" key="2">
    <source>
        <dbReference type="EMBL" id="GAA4498005.1"/>
    </source>
</evidence>
<dbReference type="SUPFAM" id="SSF51445">
    <property type="entry name" value="(Trans)glycosidases"/>
    <property type="match status" value="1"/>
</dbReference>
<protein>
    <submittedName>
        <fullName evidence="2">Family 1 glycosylhydrolase</fullName>
    </submittedName>
</protein>
<name>A0ABP8Q812_9BACT</name>
<gene>
    <name evidence="2" type="ORF">GCM10023172_14030</name>
</gene>
<dbReference type="InterPro" id="IPR001360">
    <property type="entry name" value="Glyco_hydro_1"/>
</dbReference>
<proteinExistence type="predicted"/>